<evidence type="ECO:0000256" key="5">
    <source>
        <dbReference type="PROSITE-ProRule" id="PRU00335"/>
    </source>
</evidence>
<dbReference type="GO" id="GO:0003700">
    <property type="term" value="F:DNA-binding transcription factor activity"/>
    <property type="evidence" value="ECO:0007669"/>
    <property type="project" value="TreeGrafter"/>
</dbReference>
<accession>A0A3D9ZW10</accession>
<protein>
    <submittedName>
        <fullName evidence="7">TetR family transcriptional regulator</fullName>
    </submittedName>
</protein>
<keyword evidence="4" id="KW-0804">Transcription</keyword>
<dbReference type="InterPro" id="IPR036271">
    <property type="entry name" value="Tet_transcr_reg_TetR-rel_C_sf"/>
</dbReference>
<gene>
    <name evidence="7" type="ORF">DFJ67_6760</name>
</gene>
<dbReference type="SUPFAM" id="SSF48498">
    <property type="entry name" value="Tetracyclin repressor-like, C-terminal domain"/>
    <property type="match status" value="1"/>
</dbReference>
<evidence type="ECO:0000313" key="8">
    <source>
        <dbReference type="Proteomes" id="UP000256913"/>
    </source>
</evidence>
<keyword evidence="1" id="KW-0678">Repressor</keyword>
<keyword evidence="3 5" id="KW-0238">DNA-binding</keyword>
<dbReference type="PRINTS" id="PR00400">
    <property type="entry name" value="TETREPRESSOR"/>
</dbReference>
<dbReference type="InterPro" id="IPR001647">
    <property type="entry name" value="HTH_TetR"/>
</dbReference>
<evidence type="ECO:0000256" key="3">
    <source>
        <dbReference type="ARBA" id="ARBA00023125"/>
    </source>
</evidence>
<dbReference type="PANTHER" id="PTHR30055:SF151">
    <property type="entry name" value="TRANSCRIPTIONAL REGULATORY PROTEIN"/>
    <property type="match status" value="1"/>
</dbReference>
<dbReference type="EMBL" id="QUMQ01000001">
    <property type="protein sequence ID" value="REG00703.1"/>
    <property type="molecule type" value="Genomic_DNA"/>
</dbReference>
<dbReference type="InterPro" id="IPR009057">
    <property type="entry name" value="Homeodomain-like_sf"/>
</dbReference>
<dbReference type="InterPro" id="IPR003012">
    <property type="entry name" value="Tet_transcr_reg_TetR"/>
</dbReference>
<keyword evidence="8" id="KW-1185">Reference proteome</keyword>
<keyword evidence="2" id="KW-0805">Transcription regulation</keyword>
<evidence type="ECO:0000256" key="1">
    <source>
        <dbReference type="ARBA" id="ARBA00022491"/>
    </source>
</evidence>
<evidence type="ECO:0000256" key="4">
    <source>
        <dbReference type="ARBA" id="ARBA00023163"/>
    </source>
</evidence>
<dbReference type="InterPro" id="IPR050109">
    <property type="entry name" value="HTH-type_TetR-like_transc_reg"/>
</dbReference>
<dbReference type="PANTHER" id="PTHR30055">
    <property type="entry name" value="HTH-TYPE TRANSCRIPTIONAL REGULATOR RUTR"/>
    <property type="match status" value="1"/>
</dbReference>
<dbReference type="Gene3D" id="1.10.357.10">
    <property type="entry name" value="Tetracycline Repressor, domain 2"/>
    <property type="match status" value="1"/>
</dbReference>
<organism evidence="7 8">
    <name type="scientific">Asanoa ferruginea</name>
    <dbReference type="NCBI Taxonomy" id="53367"/>
    <lineage>
        <taxon>Bacteria</taxon>
        <taxon>Bacillati</taxon>
        <taxon>Actinomycetota</taxon>
        <taxon>Actinomycetes</taxon>
        <taxon>Micromonosporales</taxon>
        <taxon>Micromonosporaceae</taxon>
        <taxon>Asanoa</taxon>
    </lineage>
</organism>
<dbReference type="OrthoDB" id="3291296at2"/>
<comment type="caution">
    <text evidence="7">The sequence shown here is derived from an EMBL/GenBank/DDBJ whole genome shotgun (WGS) entry which is preliminary data.</text>
</comment>
<feature type="DNA-binding region" description="H-T-H motif" evidence="5">
    <location>
        <begin position="31"/>
        <end position="50"/>
    </location>
</feature>
<sequence length="227" mass="24496">MPRPRQALLTRQRIVDTAAELIDAEGLEAVSTRRLAAQLGVRGPSLYNHFPNKDAILDAVADAITADVDISCFATHEWPEALLIWGRSYRAALAAHPHIVPYLARGPGRRPRALAMADAVYGGLVRAGWPPARATHIGALMRYLVAGSALGSFARGFASDPAIYVSSDYPHLGQAHRLAAHQREVDEGAFELGLEAVIKGLRITYEEVVGDAPHRFHGTARSAPTGR</sequence>
<dbReference type="GO" id="GO:0046677">
    <property type="term" value="P:response to antibiotic"/>
    <property type="evidence" value="ECO:0007669"/>
    <property type="project" value="InterPro"/>
</dbReference>
<dbReference type="PRINTS" id="PR00455">
    <property type="entry name" value="HTHTETR"/>
</dbReference>
<reference evidence="7 8" key="1">
    <citation type="submission" date="2018-08" db="EMBL/GenBank/DDBJ databases">
        <title>Sequencing the genomes of 1000 actinobacteria strains.</title>
        <authorList>
            <person name="Klenk H.-P."/>
        </authorList>
    </citation>
    <scope>NUCLEOTIDE SEQUENCE [LARGE SCALE GENOMIC DNA]</scope>
    <source>
        <strain evidence="7 8">DSM 44099</strain>
    </source>
</reference>
<dbReference type="RefSeq" id="WP_116076951.1">
    <property type="nucleotide sequence ID" value="NZ_BONB01000009.1"/>
</dbReference>
<dbReference type="PROSITE" id="PS50977">
    <property type="entry name" value="HTH_TETR_2"/>
    <property type="match status" value="1"/>
</dbReference>
<dbReference type="Proteomes" id="UP000256913">
    <property type="component" value="Unassembled WGS sequence"/>
</dbReference>
<dbReference type="InterPro" id="IPR004111">
    <property type="entry name" value="Repressor_TetR_C"/>
</dbReference>
<dbReference type="AlphaFoldDB" id="A0A3D9ZW10"/>
<name>A0A3D9ZW10_9ACTN</name>
<dbReference type="Pfam" id="PF02909">
    <property type="entry name" value="TetR_C_1"/>
    <property type="match status" value="1"/>
</dbReference>
<feature type="domain" description="HTH tetR-type" evidence="6">
    <location>
        <begin position="8"/>
        <end position="68"/>
    </location>
</feature>
<dbReference type="SUPFAM" id="SSF46689">
    <property type="entry name" value="Homeodomain-like"/>
    <property type="match status" value="1"/>
</dbReference>
<evidence type="ECO:0000313" key="7">
    <source>
        <dbReference type="EMBL" id="REG00703.1"/>
    </source>
</evidence>
<proteinExistence type="predicted"/>
<evidence type="ECO:0000259" key="6">
    <source>
        <dbReference type="PROSITE" id="PS50977"/>
    </source>
</evidence>
<dbReference type="GO" id="GO:0045892">
    <property type="term" value="P:negative regulation of DNA-templated transcription"/>
    <property type="evidence" value="ECO:0007669"/>
    <property type="project" value="InterPro"/>
</dbReference>
<evidence type="ECO:0000256" key="2">
    <source>
        <dbReference type="ARBA" id="ARBA00023015"/>
    </source>
</evidence>
<dbReference type="GO" id="GO:0000976">
    <property type="term" value="F:transcription cis-regulatory region binding"/>
    <property type="evidence" value="ECO:0007669"/>
    <property type="project" value="TreeGrafter"/>
</dbReference>
<dbReference type="Pfam" id="PF00440">
    <property type="entry name" value="TetR_N"/>
    <property type="match status" value="1"/>
</dbReference>